<keyword evidence="3" id="KW-1185">Reference proteome</keyword>
<evidence type="ECO:0000313" key="2">
    <source>
        <dbReference type="EMBL" id="AFL94870.1"/>
    </source>
</evidence>
<evidence type="ECO:0000313" key="3">
    <source>
        <dbReference type="Proteomes" id="UP000006064"/>
    </source>
</evidence>
<dbReference type="RefSeq" id="WP_014788506.1">
    <property type="nucleotide sequence ID" value="NC_018015.1"/>
</dbReference>
<dbReference type="STRING" id="163003.CL1_0665"/>
<accession>I3ZT36</accession>
<dbReference type="KEGG" id="thm:CL1_0665"/>
<dbReference type="InterPro" id="IPR007561">
    <property type="entry name" value="Cell_div_SepF/SepF-rel"/>
</dbReference>
<dbReference type="GeneID" id="13038357"/>
<dbReference type="Gene3D" id="3.30.110.150">
    <property type="entry name" value="SepF-like protein"/>
    <property type="match status" value="1"/>
</dbReference>
<feature type="region of interest" description="Disordered" evidence="1">
    <location>
        <begin position="1"/>
        <end position="30"/>
    </location>
</feature>
<dbReference type="InterPro" id="IPR012426">
    <property type="entry name" value="SepF_arc"/>
</dbReference>
<evidence type="ECO:0000256" key="1">
    <source>
        <dbReference type="SAM" id="MobiDB-lite"/>
    </source>
</evidence>
<gene>
    <name evidence="2" type="ORF">CL1_0665</name>
</gene>
<dbReference type="InterPro" id="IPR038594">
    <property type="entry name" value="SepF-like_sf"/>
</dbReference>
<dbReference type="HOGENOM" id="CLU_1891542_0_0_2"/>
<protein>
    <recommendedName>
        <fullName evidence="4">Cell division protein SepF</fullName>
    </recommendedName>
</protein>
<sequence length="134" mass="14835">MGLFDSLKKKDSKPAPKRKPPAVVKKETPAPRHDIDVVPLEEDVLAKEIVKPQVRYLKKIVVTSYADLERISEELQNGNIVLVDLSPLEVKPEVLEKVAEQLKGMVNALGGQAAKICKHEIKLVLVPSDIKIAK</sequence>
<reference evidence="2 3" key="1">
    <citation type="journal article" date="2012" name="J. Bacteriol.">
        <title>Complete Genome Sequence of the Hyperthermophilic Archaeon Thermococcus sp. Strain CL1, Isolated from a Paralvinella sp. Polychaete Worm Collected from a Hydrothermal Vent.</title>
        <authorList>
            <person name="Jung J.H."/>
            <person name="Holden J.F."/>
            <person name="Seo D.H."/>
            <person name="Park K.H."/>
            <person name="Shin H."/>
            <person name="Ryu S."/>
            <person name="Lee J.H."/>
            <person name="Park C.S."/>
        </authorList>
    </citation>
    <scope>NUCLEOTIDE SEQUENCE [LARGE SCALE GENOMIC DNA]</scope>
    <source>
        <strain evidence="3">DSM 27260 / KACC 17922 / CL1</strain>
    </source>
</reference>
<evidence type="ECO:0008006" key="4">
    <source>
        <dbReference type="Google" id="ProtNLM"/>
    </source>
</evidence>
<name>I3ZT36_THECF</name>
<dbReference type="EMBL" id="CP003651">
    <property type="protein sequence ID" value="AFL94870.1"/>
    <property type="molecule type" value="Genomic_DNA"/>
</dbReference>
<dbReference type="Pfam" id="PF04472">
    <property type="entry name" value="SepF"/>
    <property type="match status" value="1"/>
</dbReference>
<feature type="compositionally biased region" description="Basic and acidic residues" evidence="1">
    <location>
        <begin position="1"/>
        <end position="14"/>
    </location>
</feature>
<dbReference type="AlphaFoldDB" id="I3ZT36"/>
<organism evidence="2 3">
    <name type="scientific">Thermococcus cleftensis (strain DSM 27260 / KACC 17922 / CL1)</name>
    <dbReference type="NCBI Taxonomy" id="163003"/>
    <lineage>
        <taxon>Archaea</taxon>
        <taxon>Methanobacteriati</taxon>
        <taxon>Methanobacteriota</taxon>
        <taxon>Thermococci</taxon>
        <taxon>Thermococcales</taxon>
        <taxon>Thermococcaceae</taxon>
        <taxon>Thermococcus</taxon>
    </lineage>
</organism>
<dbReference type="PIRSF" id="PIRSF019313">
    <property type="entry name" value="UCP019313"/>
    <property type="match status" value="1"/>
</dbReference>
<dbReference type="Proteomes" id="UP000006064">
    <property type="component" value="Chromosome"/>
</dbReference>
<proteinExistence type="predicted"/>
<dbReference type="OrthoDB" id="56189at2157"/>